<evidence type="ECO:0000313" key="2">
    <source>
        <dbReference type="EMBL" id="KAJ8890819.1"/>
    </source>
</evidence>
<gene>
    <name evidence="2" type="ORF">PR048_010328</name>
</gene>
<dbReference type="EMBL" id="JARBHB010000003">
    <property type="protein sequence ID" value="KAJ8890819.1"/>
    <property type="molecule type" value="Genomic_DNA"/>
</dbReference>
<name>A0ABQ9I2E6_9NEOP</name>
<accession>A0ABQ9I2E6</accession>
<reference evidence="2 3" key="1">
    <citation type="submission" date="2023-02" db="EMBL/GenBank/DDBJ databases">
        <title>LHISI_Scaffold_Assembly.</title>
        <authorList>
            <person name="Stuart O.P."/>
            <person name="Cleave R."/>
            <person name="Magrath M.J.L."/>
            <person name="Mikheyev A.S."/>
        </authorList>
    </citation>
    <scope>NUCLEOTIDE SEQUENCE [LARGE SCALE GENOMIC DNA]</scope>
    <source>
        <strain evidence="2">Daus_M_001</strain>
        <tissue evidence="2">Leg muscle</tissue>
    </source>
</reference>
<evidence type="ECO:0000256" key="1">
    <source>
        <dbReference type="SAM" id="MobiDB-lite"/>
    </source>
</evidence>
<proteinExistence type="predicted"/>
<dbReference type="Proteomes" id="UP001159363">
    <property type="component" value="Chromosome 3"/>
</dbReference>
<evidence type="ECO:0000313" key="3">
    <source>
        <dbReference type="Proteomes" id="UP001159363"/>
    </source>
</evidence>
<sequence>MIDRCGQVVATLGSWLVSQPFFPPASDADKCSEGARIFWELGHSEQLENGLRLYKYRRVPAASSLGGGHLAKCESEVRCETTPADEVFVAKGRETRRVKANCAPVRSENSRTLRTGGTCERKHDNEDDSGVLDRIELLPANAEYRPWPGIHAVGQCQPCAVASSSRTFTCRYGNMVPPLYDVPGGVGRASEGPGSKPCEESIFRTGGALKGPTLEDVSCEVSIMTVWLVSSSRSGIFDSQELPSHVHETLTHVARATGVGRDSPATVKASSGGRTHAPWSADVPSRLAGGCDVTMRPSHHASGAGKVGSDFSREISSLEGAGSTPAMAGLLPSHLSSGLLQSGPSWAWEECVQGMRALSTTRHGDIEFDIQVDITLKGGKRFGREVRFLENTSWQHLACLSMRNSGALLGIEVGSLWREPSIATKAFTHTHPGVTRPGIEPGSSWWETSRLTARRMSMASNQHGNNRISLGYTPGCSCVGIVPEDAAGRRVSSGFSHLPRRFIPAQLHTHLNHPNWLSRPRCYGRVLIAISGLSPLRLKERDLNTKEAGIAAEKELVGMAIVLGPCLPP</sequence>
<organism evidence="2 3">
    <name type="scientific">Dryococelus australis</name>
    <dbReference type="NCBI Taxonomy" id="614101"/>
    <lineage>
        <taxon>Eukaryota</taxon>
        <taxon>Metazoa</taxon>
        <taxon>Ecdysozoa</taxon>
        <taxon>Arthropoda</taxon>
        <taxon>Hexapoda</taxon>
        <taxon>Insecta</taxon>
        <taxon>Pterygota</taxon>
        <taxon>Neoptera</taxon>
        <taxon>Polyneoptera</taxon>
        <taxon>Phasmatodea</taxon>
        <taxon>Verophasmatodea</taxon>
        <taxon>Anareolatae</taxon>
        <taxon>Phasmatidae</taxon>
        <taxon>Eurycanthinae</taxon>
        <taxon>Dryococelus</taxon>
    </lineage>
</organism>
<feature type="region of interest" description="Disordered" evidence="1">
    <location>
        <begin position="261"/>
        <end position="283"/>
    </location>
</feature>
<keyword evidence="3" id="KW-1185">Reference proteome</keyword>
<protein>
    <submittedName>
        <fullName evidence="2">Uncharacterized protein</fullName>
    </submittedName>
</protein>
<comment type="caution">
    <text evidence="2">The sequence shown here is derived from an EMBL/GenBank/DDBJ whole genome shotgun (WGS) entry which is preliminary data.</text>
</comment>